<name>A0A9P7EM65_9AGAM</name>
<reference evidence="2" key="1">
    <citation type="journal article" date="2020" name="New Phytol.">
        <title>Comparative genomics reveals dynamic genome evolution in host specialist ectomycorrhizal fungi.</title>
        <authorList>
            <person name="Lofgren L.A."/>
            <person name="Nguyen N.H."/>
            <person name="Vilgalys R."/>
            <person name="Ruytinx J."/>
            <person name="Liao H.L."/>
            <person name="Branco S."/>
            <person name="Kuo A."/>
            <person name="LaButti K."/>
            <person name="Lipzen A."/>
            <person name="Andreopoulos W."/>
            <person name="Pangilinan J."/>
            <person name="Riley R."/>
            <person name="Hundley H."/>
            <person name="Na H."/>
            <person name="Barry K."/>
            <person name="Grigoriev I.V."/>
            <person name="Stajich J.E."/>
            <person name="Kennedy P.G."/>
        </authorList>
    </citation>
    <scope>NUCLEOTIDE SEQUENCE</scope>
    <source>
        <strain evidence="2">MN1</strain>
    </source>
</reference>
<dbReference type="RefSeq" id="XP_041198734.1">
    <property type="nucleotide sequence ID" value="XM_041341635.1"/>
</dbReference>
<feature type="region of interest" description="Disordered" evidence="1">
    <location>
        <begin position="38"/>
        <end position="79"/>
    </location>
</feature>
<organism evidence="2 3">
    <name type="scientific">Suillus subaureus</name>
    <dbReference type="NCBI Taxonomy" id="48587"/>
    <lineage>
        <taxon>Eukaryota</taxon>
        <taxon>Fungi</taxon>
        <taxon>Dikarya</taxon>
        <taxon>Basidiomycota</taxon>
        <taxon>Agaricomycotina</taxon>
        <taxon>Agaricomycetes</taxon>
        <taxon>Agaricomycetidae</taxon>
        <taxon>Boletales</taxon>
        <taxon>Suillineae</taxon>
        <taxon>Suillaceae</taxon>
        <taxon>Suillus</taxon>
    </lineage>
</organism>
<evidence type="ECO:0000313" key="3">
    <source>
        <dbReference type="Proteomes" id="UP000807769"/>
    </source>
</evidence>
<keyword evidence="3" id="KW-1185">Reference proteome</keyword>
<evidence type="ECO:0000256" key="1">
    <source>
        <dbReference type="SAM" id="MobiDB-lite"/>
    </source>
</evidence>
<comment type="caution">
    <text evidence="2">The sequence shown here is derived from an EMBL/GenBank/DDBJ whole genome shotgun (WGS) entry which is preliminary data.</text>
</comment>
<protein>
    <submittedName>
        <fullName evidence="2">Uncharacterized protein</fullName>
    </submittedName>
</protein>
<dbReference type="OrthoDB" id="3248986at2759"/>
<proteinExistence type="predicted"/>
<dbReference type="GeneID" id="64635651"/>
<gene>
    <name evidence="2" type="ORF">BJ212DRAFT_1508685</name>
</gene>
<dbReference type="Proteomes" id="UP000807769">
    <property type="component" value="Unassembled WGS sequence"/>
</dbReference>
<dbReference type="EMBL" id="JABBWG010000002">
    <property type="protein sequence ID" value="KAG1825481.1"/>
    <property type="molecule type" value="Genomic_DNA"/>
</dbReference>
<accession>A0A9P7EM65</accession>
<dbReference type="PANTHER" id="PTHR46579:SF1">
    <property type="entry name" value="F5_8 TYPE C DOMAIN-CONTAINING PROTEIN"/>
    <property type="match status" value="1"/>
</dbReference>
<sequence length="957" mass="108616">MSMNRYKCSCVRCSQHPDGFTYQTRQVITKHAKKYPPVLQPMGVNTNADAGANPMNDASGASSESEGTDHRERPEIPPQVREDEYDFEFQHMDDQHAEEQPRYLAEQQAPVQELQDFNFPFQEHPGVRLAYLNTVIGNVFGKQSIQAATDALNNQLNCMLLEGVLPEHPRPVCHLLSVKCQLGIDADQWITQYAICPECWKHFTPAQVKELPSPECTVPDCEGVLYDEYTDAKGKHSQQDRPGQNEDEDYVMTDMHDSMLWHELETNTVHKIGELGTICDRPHDNQPATTKLTEHRYGLHLTLNIDWMGILENQPHSSGPIYYAINDLPQDQRFLQVNIICAAIMPGPKEPNIVQINHCLEPSTHELMELKNGVKMDVYGEEELADVFADNEALACNMPASHKCNRTAGHSHDFHPCVFCDVDIIKINTPEGYNNLWTDKNNYHMLRQSFYSKDATPTHQEAIFILNVISGWLPSRKSALDFMHCIFLGIISHLFMHMLFGGYMFSGMGGVNSLKRHFEDIINAVRWPSHITRLLKNICLGENQSLEKADEWHCLLMITPVILWWSWRDANDEIPDTEPPLPPNTIAPDFSHNCCLLYKAILFLCTGVRILTSCMISMAQACTGQSFLAHYCLECLQLRIPLTINHQALMHTADMIKKFGPVYAWWLFAFEWFNGMLECVQHNGHDGGRIELTLLWNWVQTHLIYEYLLALPADTHSFEQDQINCIIKVQAQDCGSMMMQIAVYQSEAAKDNVRLPLHNAKLINLCAYSSPQGVFYPILLQYCHSLWPDLHLVGDLSCDNGTPFYANKVAHALTYIRKDSICYGCTMNWCTHADSFAFISQGRTCVPVQIMALFVVGVLDVVPHVCAVVPRLVSDDDIPAMPWDLYTSTLGIHISYTELGPQEVVPVSQIECPLALIPVHLNVLKKDLWITISFDHVSLQTVLSYNSLKKFVGQEQT</sequence>
<evidence type="ECO:0000313" key="2">
    <source>
        <dbReference type="EMBL" id="KAG1825481.1"/>
    </source>
</evidence>
<dbReference type="AlphaFoldDB" id="A0A9P7EM65"/>
<dbReference type="PANTHER" id="PTHR46579">
    <property type="entry name" value="F5/8 TYPE C DOMAIN-CONTAINING PROTEIN-RELATED"/>
    <property type="match status" value="1"/>
</dbReference>